<dbReference type="Pfam" id="PF03537">
    <property type="entry name" value="Glyco_hydro_114"/>
    <property type="match status" value="1"/>
</dbReference>
<evidence type="ECO:0000256" key="1">
    <source>
        <dbReference type="ARBA" id="ARBA00001255"/>
    </source>
</evidence>
<comment type="catalytic activity">
    <reaction evidence="1">
        <text>Hydrolysis of terminal, non-reducing alpha-D-galactose residues in alpha-D-galactosides, including galactose oligosaccharides, galactomannans and galactolipids.</text>
        <dbReference type="EC" id="3.2.1.22"/>
    </reaction>
</comment>
<accession>A0AAD9WHV2</accession>
<dbReference type="PANTHER" id="PTHR35273:SF2">
    <property type="entry name" value="ALPHA-GALACTOSIDASE"/>
    <property type="match status" value="1"/>
</dbReference>
<evidence type="ECO:0000256" key="2">
    <source>
        <dbReference type="ARBA" id="ARBA00012755"/>
    </source>
</evidence>
<evidence type="ECO:0000313" key="7">
    <source>
        <dbReference type="Proteomes" id="UP001285354"/>
    </source>
</evidence>
<keyword evidence="7" id="KW-1185">Reference proteome</keyword>
<dbReference type="InterPro" id="IPR004352">
    <property type="entry name" value="GH114_TIM-barrel"/>
</dbReference>
<evidence type="ECO:0000256" key="4">
    <source>
        <dbReference type="SAM" id="SignalP"/>
    </source>
</evidence>
<sequence>MSFAKRAFLVGAVVAQLSASAALDAHYFRYHALRGAWAPSQLSALASAVPTTTGSYTVPTEEASLPTYSETSGSDADADPTDEACDKDDDAAADDNDDDDDDDDKNTEATTVSGEGSDSEPDATSSSIPPEVPVSATVAPTPVATYAPASSPAAAAYPASTPASGDLWQPPVGASWQIELTGVVTDTTYEADVWELDLYSVPQATIEALHAAGRKVICYFSAGSFEDWRDDADQFTDADKGSPYEGWEGEWWLDTRSANVRSIMAARIDFAKSKGCDALDPDNVDVFTNDNGVGLTEADGMDYITFLTDKAHSIGLSVGLKNSAELVPSVVDMMQFHINEQCIEYAECDLFAPFIGAGKPVFHIEYPPSAPAVDSQVKTEKCAAATSSGFSTILKSTNLDSWIDPC</sequence>
<dbReference type="GO" id="GO:0004557">
    <property type="term" value="F:alpha-galactosidase activity"/>
    <property type="evidence" value="ECO:0007669"/>
    <property type="project" value="UniProtKB-EC"/>
</dbReference>
<evidence type="ECO:0000256" key="3">
    <source>
        <dbReference type="SAM" id="MobiDB-lite"/>
    </source>
</evidence>
<organism evidence="6 7">
    <name type="scientific">Diplocarpon rosae</name>
    <dbReference type="NCBI Taxonomy" id="946125"/>
    <lineage>
        <taxon>Eukaryota</taxon>
        <taxon>Fungi</taxon>
        <taxon>Dikarya</taxon>
        <taxon>Ascomycota</taxon>
        <taxon>Pezizomycotina</taxon>
        <taxon>Leotiomycetes</taxon>
        <taxon>Helotiales</taxon>
        <taxon>Drepanopezizaceae</taxon>
        <taxon>Diplocarpon</taxon>
    </lineage>
</organism>
<comment type="caution">
    <text evidence="6">The sequence shown here is derived from an EMBL/GenBank/DDBJ whole genome shotgun (WGS) entry which is preliminary data.</text>
</comment>
<dbReference type="InterPro" id="IPR017853">
    <property type="entry name" value="GH"/>
</dbReference>
<dbReference type="Proteomes" id="UP001285354">
    <property type="component" value="Unassembled WGS sequence"/>
</dbReference>
<dbReference type="EMBL" id="JAUBYV010000001">
    <property type="protein sequence ID" value="KAK2629989.1"/>
    <property type="molecule type" value="Genomic_DNA"/>
</dbReference>
<feature type="domain" description="Glycoside-hydrolase family GH114 TIM-barrel" evidence="5">
    <location>
        <begin position="175"/>
        <end position="402"/>
    </location>
</feature>
<dbReference type="SUPFAM" id="SSF51445">
    <property type="entry name" value="(Trans)glycosidases"/>
    <property type="match status" value="1"/>
</dbReference>
<feature type="compositionally biased region" description="Polar residues" evidence="3">
    <location>
        <begin position="108"/>
        <end position="128"/>
    </location>
</feature>
<dbReference type="EC" id="3.2.1.22" evidence="2"/>
<gene>
    <name evidence="6" type="ORF">QTJ16_000809</name>
</gene>
<reference evidence="6" key="1">
    <citation type="submission" date="2023-06" db="EMBL/GenBank/DDBJ databases">
        <title>Draft genome of Marssonina rosae.</title>
        <authorList>
            <person name="Cheng Q."/>
        </authorList>
    </citation>
    <scope>NUCLEOTIDE SEQUENCE</scope>
    <source>
        <strain evidence="6">R4</strain>
    </source>
</reference>
<proteinExistence type="predicted"/>
<evidence type="ECO:0000259" key="5">
    <source>
        <dbReference type="Pfam" id="PF03537"/>
    </source>
</evidence>
<dbReference type="Gene3D" id="3.20.20.70">
    <property type="entry name" value="Aldolase class I"/>
    <property type="match status" value="1"/>
</dbReference>
<feature type="compositionally biased region" description="Acidic residues" evidence="3">
    <location>
        <begin position="76"/>
        <end position="105"/>
    </location>
</feature>
<keyword evidence="4" id="KW-0732">Signal</keyword>
<name>A0AAD9WHV2_9HELO</name>
<dbReference type="AlphaFoldDB" id="A0AAD9WHV2"/>
<feature type="region of interest" description="Disordered" evidence="3">
    <location>
        <begin position="52"/>
        <end position="135"/>
    </location>
</feature>
<dbReference type="PANTHER" id="PTHR35273">
    <property type="entry name" value="ALPHA-1,4 POLYGALACTOSAMINIDASE, PUTATIVE (AFU_ORTHOLOGUE AFUA_3G07890)-RELATED"/>
    <property type="match status" value="1"/>
</dbReference>
<feature type="signal peptide" evidence="4">
    <location>
        <begin position="1"/>
        <end position="22"/>
    </location>
</feature>
<evidence type="ECO:0000313" key="6">
    <source>
        <dbReference type="EMBL" id="KAK2629989.1"/>
    </source>
</evidence>
<dbReference type="InterPro" id="IPR013785">
    <property type="entry name" value="Aldolase_TIM"/>
</dbReference>
<feature type="chain" id="PRO_5042044102" description="alpha-galactosidase" evidence="4">
    <location>
        <begin position="23"/>
        <end position="406"/>
    </location>
</feature>
<protein>
    <recommendedName>
        <fullName evidence="2">alpha-galactosidase</fullName>
        <ecNumber evidence="2">3.2.1.22</ecNumber>
    </recommendedName>
</protein>